<evidence type="ECO:0000313" key="1">
    <source>
        <dbReference type="EMBL" id="GGL36187.1"/>
    </source>
</evidence>
<organism evidence="1 2">
    <name type="scientific">Nocardia jinanensis</name>
    <dbReference type="NCBI Taxonomy" id="382504"/>
    <lineage>
        <taxon>Bacteria</taxon>
        <taxon>Bacillati</taxon>
        <taxon>Actinomycetota</taxon>
        <taxon>Actinomycetes</taxon>
        <taxon>Mycobacteriales</taxon>
        <taxon>Nocardiaceae</taxon>
        <taxon>Nocardia</taxon>
    </lineage>
</organism>
<keyword evidence="2" id="KW-1185">Reference proteome</keyword>
<proteinExistence type="predicted"/>
<comment type="caution">
    <text evidence="1">The sequence shown here is derived from an EMBL/GenBank/DDBJ whole genome shotgun (WGS) entry which is preliminary data.</text>
</comment>
<evidence type="ECO:0000313" key="2">
    <source>
        <dbReference type="Proteomes" id="UP000638263"/>
    </source>
</evidence>
<sequence length="181" mass="20334">MAQRLETRDQVRRYLAQAFGPDSGFDVYPCEFGWVCRKVLTDAEQAADAGFGQGNFVVNRSTGVITAHGSLHPMMVGEMYDDDIRAGEPVQGYQVYPPTWEIAVDRAQETADEIAYRVRGRSLTEPPEEAPVDHVLTIDKRTFRYRTDSDEIHVTCTQAVIWAEELLRRDGAWPAAGIVRA</sequence>
<gene>
    <name evidence="1" type="ORF">GCM10011588_58780</name>
</gene>
<name>A0A917VWK3_9NOCA</name>
<dbReference type="AlphaFoldDB" id="A0A917VWK3"/>
<dbReference type="RefSeq" id="WP_058852962.1">
    <property type="nucleotide sequence ID" value="NZ_BMMH01000018.1"/>
</dbReference>
<reference evidence="1" key="2">
    <citation type="submission" date="2020-09" db="EMBL/GenBank/DDBJ databases">
        <authorList>
            <person name="Sun Q."/>
            <person name="Zhou Y."/>
        </authorList>
    </citation>
    <scope>NUCLEOTIDE SEQUENCE</scope>
    <source>
        <strain evidence="1">CGMCC 4.3508</strain>
    </source>
</reference>
<reference evidence="1" key="1">
    <citation type="journal article" date="2014" name="Int. J. Syst. Evol. Microbiol.">
        <title>Complete genome sequence of Corynebacterium casei LMG S-19264T (=DSM 44701T), isolated from a smear-ripened cheese.</title>
        <authorList>
            <consortium name="US DOE Joint Genome Institute (JGI-PGF)"/>
            <person name="Walter F."/>
            <person name="Albersmeier A."/>
            <person name="Kalinowski J."/>
            <person name="Ruckert C."/>
        </authorList>
    </citation>
    <scope>NUCLEOTIDE SEQUENCE</scope>
    <source>
        <strain evidence="1">CGMCC 4.3508</strain>
    </source>
</reference>
<dbReference type="EMBL" id="BMMH01000018">
    <property type="protein sequence ID" value="GGL36187.1"/>
    <property type="molecule type" value="Genomic_DNA"/>
</dbReference>
<protein>
    <submittedName>
        <fullName evidence="1">Uncharacterized protein</fullName>
    </submittedName>
</protein>
<accession>A0A917VWK3</accession>
<dbReference type="Proteomes" id="UP000638263">
    <property type="component" value="Unassembled WGS sequence"/>
</dbReference>